<evidence type="ECO:0000256" key="16">
    <source>
        <dbReference type="ARBA" id="ARBA00033239"/>
    </source>
</evidence>
<evidence type="ECO:0000256" key="7">
    <source>
        <dbReference type="ARBA" id="ARBA00022723"/>
    </source>
</evidence>
<dbReference type="EMBL" id="MFZM01000043">
    <property type="protein sequence ID" value="OGK22451.1"/>
    <property type="molecule type" value="Genomic_DNA"/>
</dbReference>
<dbReference type="GO" id="GO:0005886">
    <property type="term" value="C:plasma membrane"/>
    <property type="evidence" value="ECO:0007669"/>
    <property type="project" value="UniProtKB-SubCell"/>
</dbReference>
<dbReference type="PANTHER" id="PTHR43520">
    <property type="entry name" value="ATP7, ISOFORM B"/>
    <property type="match status" value="1"/>
</dbReference>
<feature type="transmembrane region" description="Helical" evidence="18">
    <location>
        <begin position="113"/>
        <end position="133"/>
    </location>
</feature>
<keyword evidence="8 18" id="KW-0547">Nucleotide-binding</keyword>
<dbReference type="InterPro" id="IPR036163">
    <property type="entry name" value="HMA_dom_sf"/>
</dbReference>
<keyword evidence="14" id="KW-0406">Ion transport</keyword>
<dbReference type="Gene3D" id="3.30.70.100">
    <property type="match status" value="1"/>
</dbReference>
<dbReference type="Proteomes" id="UP000177159">
    <property type="component" value="Unassembled WGS sequence"/>
</dbReference>
<dbReference type="PROSITE" id="PS01229">
    <property type="entry name" value="COF_2"/>
    <property type="match status" value="1"/>
</dbReference>
<dbReference type="SFLD" id="SFLDG00002">
    <property type="entry name" value="C1.7:_P-type_atpase_like"/>
    <property type="match status" value="1"/>
</dbReference>
<dbReference type="InterPro" id="IPR023298">
    <property type="entry name" value="ATPase_P-typ_TM_dom_sf"/>
</dbReference>
<dbReference type="SUPFAM" id="SSF81653">
    <property type="entry name" value="Calcium ATPase, transduction domain A"/>
    <property type="match status" value="1"/>
</dbReference>
<feature type="transmembrane region" description="Helical" evidence="18">
    <location>
        <begin position="199"/>
        <end position="218"/>
    </location>
</feature>
<keyword evidence="12 18" id="KW-1133">Transmembrane helix</keyword>
<evidence type="ECO:0000256" key="18">
    <source>
        <dbReference type="RuleBase" id="RU362081"/>
    </source>
</evidence>
<evidence type="ECO:0000313" key="20">
    <source>
        <dbReference type="EMBL" id="OGK22451.1"/>
    </source>
</evidence>
<dbReference type="CDD" id="cd02094">
    <property type="entry name" value="P-type_ATPase_Cu-like"/>
    <property type="match status" value="1"/>
</dbReference>
<evidence type="ECO:0000259" key="19">
    <source>
        <dbReference type="PROSITE" id="PS50846"/>
    </source>
</evidence>
<dbReference type="NCBIfam" id="TIGR01511">
    <property type="entry name" value="ATPase-IB1_Cu"/>
    <property type="match status" value="1"/>
</dbReference>
<dbReference type="InterPro" id="IPR008250">
    <property type="entry name" value="ATPase_P-typ_transduc_dom_A_sf"/>
</dbReference>
<feature type="transmembrane region" description="Helical" evidence="18">
    <location>
        <begin position="420"/>
        <end position="441"/>
    </location>
</feature>
<dbReference type="Pfam" id="PF00122">
    <property type="entry name" value="E1-E2_ATPase"/>
    <property type="match status" value="1"/>
</dbReference>
<dbReference type="EC" id="7.2.2.8" evidence="3"/>
<dbReference type="InterPro" id="IPR044492">
    <property type="entry name" value="P_typ_ATPase_HD_dom"/>
</dbReference>
<dbReference type="FunFam" id="2.70.150.10:FF:000020">
    <property type="entry name" value="Copper-exporting P-type ATPase A"/>
    <property type="match status" value="1"/>
</dbReference>
<dbReference type="InterPro" id="IPR018303">
    <property type="entry name" value="ATPase_P-typ_P_site"/>
</dbReference>
<dbReference type="PROSITE" id="PS00154">
    <property type="entry name" value="ATPASE_E1_E2"/>
    <property type="match status" value="1"/>
</dbReference>
<dbReference type="Gene3D" id="3.40.50.1000">
    <property type="entry name" value="HAD superfamily/HAD-like"/>
    <property type="match status" value="1"/>
</dbReference>
<evidence type="ECO:0000256" key="9">
    <source>
        <dbReference type="ARBA" id="ARBA00022796"/>
    </source>
</evidence>
<evidence type="ECO:0000256" key="17">
    <source>
        <dbReference type="ARBA" id="ARBA00049289"/>
    </source>
</evidence>
<evidence type="ECO:0000256" key="6">
    <source>
        <dbReference type="ARBA" id="ARBA00022692"/>
    </source>
</evidence>
<dbReference type="GO" id="GO:0043682">
    <property type="term" value="F:P-type divalent copper transporter activity"/>
    <property type="evidence" value="ECO:0007669"/>
    <property type="project" value="TreeGrafter"/>
</dbReference>
<feature type="transmembrane region" description="Helical" evidence="18">
    <location>
        <begin position="230"/>
        <end position="248"/>
    </location>
</feature>
<evidence type="ECO:0000256" key="5">
    <source>
        <dbReference type="ARBA" id="ARBA00022475"/>
    </source>
</evidence>
<dbReference type="GO" id="GO:0005507">
    <property type="term" value="F:copper ion binding"/>
    <property type="evidence" value="ECO:0007669"/>
    <property type="project" value="TreeGrafter"/>
</dbReference>
<comment type="similarity">
    <text evidence="2 18">Belongs to the cation transport ATPase (P-type) (TC 3.A.3) family. Type IB subfamily.</text>
</comment>
<dbReference type="PANTHER" id="PTHR43520:SF8">
    <property type="entry name" value="P-TYPE CU(+) TRANSPORTER"/>
    <property type="match status" value="1"/>
</dbReference>
<organism evidence="20 21">
    <name type="scientific">Candidatus Roizmanbacteria bacterium RIFCSPHIGHO2_02_FULL_37_24</name>
    <dbReference type="NCBI Taxonomy" id="1802037"/>
    <lineage>
        <taxon>Bacteria</taxon>
        <taxon>Candidatus Roizmaniibacteriota</taxon>
    </lineage>
</organism>
<dbReference type="InterPro" id="IPR023214">
    <property type="entry name" value="HAD_sf"/>
</dbReference>
<keyword evidence="10 18" id="KW-0067">ATP-binding</keyword>
<dbReference type="GO" id="GO:0016887">
    <property type="term" value="F:ATP hydrolysis activity"/>
    <property type="evidence" value="ECO:0007669"/>
    <property type="project" value="InterPro"/>
</dbReference>
<feature type="domain" description="HMA" evidence="19">
    <location>
        <begin position="2"/>
        <end position="68"/>
    </location>
</feature>
<gene>
    <name evidence="20" type="ORF">A3C24_03960</name>
</gene>
<dbReference type="InterPro" id="IPR001757">
    <property type="entry name" value="P_typ_ATPase"/>
</dbReference>
<dbReference type="PROSITE" id="PS01047">
    <property type="entry name" value="HMA_1"/>
    <property type="match status" value="1"/>
</dbReference>
<keyword evidence="15 18" id="KW-0472">Membrane</keyword>
<evidence type="ECO:0000256" key="1">
    <source>
        <dbReference type="ARBA" id="ARBA00004651"/>
    </source>
</evidence>
<dbReference type="AlphaFoldDB" id="A0A1F7GUG2"/>
<dbReference type="SUPFAM" id="SSF81665">
    <property type="entry name" value="Calcium ATPase, transmembrane domain M"/>
    <property type="match status" value="1"/>
</dbReference>
<evidence type="ECO:0000256" key="2">
    <source>
        <dbReference type="ARBA" id="ARBA00006024"/>
    </source>
</evidence>
<dbReference type="SUPFAM" id="SSF56784">
    <property type="entry name" value="HAD-like"/>
    <property type="match status" value="1"/>
</dbReference>
<evidence type="ECO:0000256" key="10">
    <source>
        <dbReference type="ARBA" id="ARBA00022840"/>
    </source>
</evidence>
<dbReference type="NCBIfam" id="TIGR01494">
    <property type="entry name" value="ATPase_P-type"/>
    <property type="match status" value="1"/>
</dbReference>
<keyword evidence="13" id="KW-0186">Copper</keyword>
<dbReference type="InterPro" id="IPR023299">
    <property type="entry name" value="ATPase_P-typ_cyto_dom_N"/>
</dbReference>
<protein>
    <recommendedName>
        <fullName evidence="3">P-type Cu(+) transporter</fullName>
        <ecNumber evidence="3">7.2.2.8</ecNumber>
    </recommendedName>
    <alternativeName>
        <fullName evidence="16">Cu(+)-exporting ATPase</fullName>
    </alternativeName>
</protein>
<keyword evidence="6 18" id="KW-0812">Transmembrane</keyword>
<dbReference type="Gene3D" id="3.40.1110.10">
    <property type="entry name" value="Calcium-transporting ATPase, cytoplasmic domain N"/>
    <property type="match status" value="1"/>
</dbReference>
<sequence>MTKRSFPIVGMHCASCKSLIEEMVRDLSGIQKVNVNFATEKMTVEYDEKKITLDNLKKAVASAGTYQLIDTPSDETKLVAPGQQETHTQDGHDHGVPLDEQIRKKRYTDLKKTVTLIGIGALPFLFFMFWMIVGLKLLNWPMPDEILGVIKVDAFNTEISLFYLIQFLLSTPILFLGGKEIFNSALRALRVPTTNMDTLIALGTFTAWAFSTAVTFSPNLFSSLKTGTEVYYEAAVFIIFFIMLGRLLEMRAKGQAADAIKSLFKLQAKEARVIRNGKEQMISIEHVKVGDLIKVKPGEKIPVDGIITEGSSAVDESMITGESIPAEKQKGDTVIGATINRSGVMMYKATKIGKDTMLAHIIQMVEDAQATEAPIQKLADKVSTIFVPTVISIAVLAFLFWLVIAPSINIISSTTTPFQLATFIATTILIIACPCALGLATPTAVMVGTGKAAGRGILVKDAEALEIAHKIDTIVFDKTGTLTQGKPEVTSYAINDSTINSLVYSVEKESHHPLAEAVTRYLQDKKLVTKKVTLFNDIPGKGIEAKVGGTIVHIGTEKLMELKNVKIPAEHKKSAEDLQKKAQTVSYIAIDGKIQGAIGIADTIKEDAREVISNLKAMGIKTIMITGDNRVTANYIARKIGIDEAIAEVLPEEKASKIIELQGKGDSRRVIAMVGDGINDAPALAQADIGIAMGTGTDVAIESGDIVLVKGTLDKVVEAIHISKQTLRIIKQNLFWAFGYNIIGIPIAAGLLYPFTALLLSPIIASMAMAFSSFSVVANSLRLKYIAQS</sequence>
<keyword evidence="4" id="KW-0813">Transport</keyword>
<dbReference type="Pfam" id="PF00702">
    <property type="entry name" value="Hydrolase"/>
    <property type="match status" value="1"/>
</dbReference>
<accession>A0A1F7GUG2</accession>
<dbReference type="InterPro" id="IPR036412">
    <property type="entry name" value="HAD-like_sf"/>
</dbReference>
<dbReference type="InterPro" id="IPR006121">
    <property type="entry name" value="HMA_dom"/>
</dbReference>
<dbReference type="SFLD" id="SFLDF00027">
    <property type="entry name" value="p-type_atpase"/>
    <property type="match status" value="1"/>
</dbReference>
<evidence type="ECO:0000313" key="21">
    <source>
        <dbReference type="Proteomes" id="UP000177159"/>
    </source>
</evidence>
<dbReference type="CDD" id="cd00371">
    <property type="entry name" value="HMA"/>
    <property type="match status" value="1"/>
</dbReference>
<evidence type="ECO:0000256" key="13">
    <source>
        <dbReference type="ARBA" id="ARBA00023008"/>
    </source>
</evidence>
<evidence type="ECO:0000256" key="15">
    <source>
        <dbReference type="ARBA" id="ARBA00023136"/>
    </source>
</evidence>
<feature type="transmembrane region" description="Helical" evidence="18">
    <location>
        <begin position="161"/>
        <end position="178"/>
    </location>
</feature>
<feature type="transmembrane region" description="Helical" evidence="18">
    <location>
        <begin position="759"/>
        <end position="781"/>
    </location>
</feature>
<keyword evidence="5 18" id="KW-1003">Cell membrane</keyword>
<feature type="transmembrane region" description="Helical" evidence="18">
    <location>
        <begin position="385"/>
        <end position="408"/>
    </location>
</feature>
<comment type="subcellular location">
    <subcellularLocation>
        <location evidence="1">Cell membrane</location>
        <topology evidence="1">Multi-pass membrane protein</topology>
    </subcellularLocation>
</comment>
<dbReference type="PRINTS" id="PR00119">
    <property type="entry name" value="CATATPASE"/>
</dbReference>
<dbReference type="Gene3D" id="2.70.150.10">
    <property type="entry name" value="Calcium-transporting ATPase, cytoplasmic transduction domain A"/>
    <property type="match status" value="1"/>
</dbReference>
<proteinExistence type="inferred from homology"/>
<keyword evidence="7 18" id="KW-0479">Metal-binding</keyword>
<evidence type="ECO:0000256" key="11">
    <source>
        <dbReference type="ARBA" id="ARBA00022967"/>
    </source>
</evidence>
<evidence type="ECO:0000256" key="4">
    <source>
        <dbReference type="ARBA" id="ARBA00022448"/>
    </source>
</evidence>
<dbReference type="GO" id="GO:0140581">
    <property type="term" value="F:P-type monovalent copper transporter activity"/>
    <property type="evidence" value="ECO:0007669"/>
    <property type="project" value="UniProtKB-EC"/>
</dbReference>
<dbReference type="GO" id="GO:0005524">
    <property type="term" value="F:ATP binding"/>
    <property type="evidence" value="ECO:0007669"/>
    <property type="project" value="UniProtKB-UniRule"/>
</dbReference>
<dbReference type="FunFam" id="3.30.70.100:FF:000001">
    <property type="entry name" value="ATPase copper transporting beta"/>
    <property type="match status" value="1"/>
</dbReference>
<dbReference type="GO" id="GO:0055070">
    <property type="term" value="P:copper ion homeostasis"/>
    <property type="evidence" value="ECO:0007669"/>
    <property type="project" value="TreeGrafter"/>
</dbReference>
<dbReference type="SFLD" id="SFLDS00003">
    <property type="entry name" value="Haloacid_Dehalogenase"/>
    <property type="match status" value="1"/>
</dbReference>
<comment type="catalytic activity">
    <reaction evidence="17">
        <text>Cu(+)(in) + ATP + H2O = Cu(+)(out) + ADP + phosphate + H(+)</text>
        <dbReference type="Rhea" id="RHEA:25792"/>
        <dbReference type="ChEBI" id="CHEBI:15377"/>
        <dbReference type="ChEBI" id="CHEBI:15378"/>
        <dbReference type="ChEBI" id="CHEBI:30616"/>
        <dbReference type="ChEBI" id="CHEBI:43474"/>
        <dbReference type="ChEBI" id="CHEBI:49552"/>
        <dbReference type="ChEBI" id="CHEBI:456216"/>
        <dbReference type="EC" id="7.2.2.8"/>
    </reaction>
</comment>
<dbReference type="NCBIfam" id="TIGR01525">
    <property type="entry name" value="ATPase-IB_hvy"/>
    <property type="match status" value="1"/>
</dbReference>
<dbReference type="Pfam" id="PF00403">
    <property type="entry name" value="HMA"/>
    <property type="match status" value="1"/>
</dbReference>
<keyword evidence="9" id="KW-0187">Copper transport</keyword>
<feature type="transmembrane region" description="Helical" evidence="18">
    <location>
        <begin position="734"/>
        <end position="753"/>
    </location>
</feature>
<dbReference type="FunFam" id="3.40.50.1000:FF:000144">
    <property type="entry name" value="copper-transporting ATPase 1 isoform X2"/>
    <property type="match status" value="1"/>
</dbReference>
<evidence type="ECO:0000256" key="8">
    <source>
        <dbReference type="ARBA" id="ARBA00022741"/>
    </source>
</evidence>
<reference evidence="20 21" key="1">
    <citation type="journal article" date="2016" name="Nat. Commun.">
        <title>Thousands of microbial genomes shed light on interconnected biogeochemical processes in an aquifer system.</title>
        <authorList>
            <person name="Anantharaman K."/>
            <person name="Brown C.T."/>
            <person name="Hug L.A."/>
            <person name="Sharon I."/>
            <person name="Castelle C.J."/>
            <person name="Probst A.J."/>
            <person name="Thomas B.C."/>
            <person name="Singh A."/>
            <person name="Wilkins M.J."/>
            <person name="Karaoz U."/>
            <person name="Brodie E.L."/>
            <person name="Williams K.H."/>
            <person name="Hubbard S.S."/>
            <person name="Banfield J.F."/>
        </authorList>
    </citation>
    <scope>NUCLEOTIDE SEQUENCE [LARGE SCALE GENOMIC DNA]</scope>
</reference>
<dbReference type="InterPro" id="IPR059000">
    <property type="entry name" value="ATPase_P-type_domA"/>
</dbReference>
<dbReference type="SUPFAM" id="SSF55008">
    <property type="entry name" value="HMA, heavy metal-associated domain"/>
    <property type="match status" value="1"/>
</dbReference>
<dbReference type="InterPro" id="IPR017969">
    <property type="entry name" value="Heavy-metal-associated_CS"/>
</dbReference>
<evidence type="ECO:0000256" key="3">
    <source>
        <dbReference type="ARBA" id="ARBA00012517"/>
    </source>
</evidence>
<dbReference type="InterPro" id="IPR027256">
    <property type="entry name" value="P-typ_ATPase_IB"/>
</dbReference>
<dbReference type="PROSITE" id="PS50846">
    <property type="entry name" value="HMA_2"/>
    <property type="match status" value="1"/>
</dbReference>
<keyword evidence="11" id="KW-1278">Translocase</keyword>
<evidence type="ECO:0000256" key="12">
    <source>
        <dbReference type="ARBA" id="ARBA00022989"/>
    </source>
</evidence>
<evidence type="ECO:0000256" key="14">
    <source>
        <dbReference type="ARBA" id="ARBA00023065"/>
    </source>
</evidence>
<name>A0A1F7GUG2_9BACT</name>
<comment type="caution">
    <text evidence="20">The sequence shown here is derived from an EMBL/GenBank/DDBJ whole genome shotgun (WGS) entry which is preliminary data.</text>
</comment>